<dbReference type="AlphaFoldDB" id="A0A7W9KKZ6"/>
<dbReference type="InterPro" id="IPR039420">
    <property type="entry name" value="WalR-like"/>
</dbReference>
<dbReference type="EMBL" id="JACHIR010000001">
    <property type="protein sequence ID" value="MBB5894387.1"/>
    <property type="molecule type" value="Genomic_DNA"/>
</dbReference>
<sequence>MSDDKDELHDFDLALQAAVADRLDVEGSLRRVHERAASATPADGRILVGVVERHALYRNAVARVLAETSDIRPGVVADTVERFAAGHQPPGGVVLLSGDGLRAVQSLRELTGSGHKVLVLAANVIRRGVVDALSAGAYGYMSKDADADEVLTAIRAIADGDTYMSPSALHLVYPPTEWHPDTVAGLTEREHRVLSMVAAGRSVADIAKTLSTSVDVVRDQLARARAKAWPHPADASTARPAVDASDPRARD</sequence>
<feature type="region of interest" description="Disordered" evidence="3">
    <location>
        <begin position="228"/>
        <end position="251"/>
    </location>
</feature>
<protein>
    <submittedName>
        <fullName evidence="5">DNA-binding NarL/FixJ family response regulator</fullName>
    </submittedName>
</protein>
<comment type="caution">
    <text evidence="5">The sequence shown here is derived from an EMBL/GenBank/DDBJ whole genome shotgun (WGS) entry which is preliminary data.</text>
</comment>
<dbReference type="GO" id="GO:0000160">
    <property type="term" value="P:phosphorelay signal transduction system"/>
    <property type="evidence" value="ECO:0007669"/>
    <property type="project" value="InterPro"/>
</dbReference>
<evidence type="ECO:0000313" key="5">
    <source>
        <dbReference type="EMBL" id="MBB5894387.1"/>
    </source>
</evidence>
<organism evidence="5 6">
    <name type="scientific">Kutzneria kofuensis</name>
    <dbReference type="NCBI Taxonomy" id="103725"/>
    <lineage>
        <taxon>Bacteria</taxon>
        <taxon>Bacillati</taxon>
        <taxon>Actinomycetota</taxon>
        <taxon>Actinomycetes</taxon>
        <taxon>Pseudonocardiales</taxon>
        <taxon>Pseudonocardiaceae</taxon>
        <taxon>Kutzneria</taxon>
    </lineage>
</organism>
<keyword evidence="6" id="KW-1185">Reference proteome</keyword>
<dbReference type="SMART" id="SM00421">
    <property type="entry name" value="HTH_LUXR"/>
    <property type="match status" value="1"/>
</dbReference>
<dbReference type="GO" id="GO:0003677">
    <property type="term" value="F:DNA binding"/>
    <property type="evidence" value="ECO:0007669"/>
    <property type="project" value="UniProtKB-KW"/>
</dbReference>
<dbReference type="InterPro" id="IPR000792">
    <property type="entry name" value="Tscrpt_reg_LuxR_C"/>
</dbReference>
<dbReference type="PROSITE" id="PS50110">
    <property type="entry name" value="RESPONSE_REGULATORY"/>
    <property type="match status" value="1"/>
</dbReference>
<keyword evidence="1 5" id="KW-0238">DNA-binding</keyword>
<dbReference type="InterPro" id="IPR001789">
    <property type="entry name" value="Sig_transdc_resp-reg_receiver"/>
</dbReference>
<proteinExistence type="predicted"/>
<evidence type="ECO:0000259" key="4">
    <source>
        <dbReference type="PROSITE" id="PS50110"/>
    </source>
</evidence>
<dbReference type="PANTHER" id="PTHR43214">
    <property type="entry name" value="TWO-COMPONENT RESPONSE REGULATOR"/>
    <property type="match status" value="1"/>
</dbReference>
<dbReference type="Proteomes" id="UP000585638">
    <property type="component" value="Unassembled WGS sequence"/>
</dbReference>
<dbReference type="InterPro" id="IPR016032">
    <property type="entry name" value="Sig_transdc_resp-reg_C-effctor"/>
</dbReference>
<name>A0A7W9KKZ6_9PSEU</name>
<dbReference type="RefSeq" id="WP_184866317.1">
    <property type="nucleotide sequence ID" value="NZ_BAAAWY010000029.1"/>
</dbReference>
<dbReference type="Gene3D" id="3.40.50.2300">
    <property type="match status" value="1"/>
</dbReference>
<dbReference type="SUPFAM" id="SSF52172">
    <property type="entry name" value="CheY-like"/>
    <property type="match status" value="1"/>
</dbReference>
<comment type="caution">
    <text evidence="2">Lacks conserved residue(s) required for the propagation of feature annotation.</text>
</comment>
<dbReference type="GO" id="GO:0006355">
    <property type="term" value="P:regulation of DNA-templated transcription"/>
    <property type="evidence" value="ECO:0007669"/>
    <property type="project" value="InterPro"/>
</dbReference>
<dbReference type="SUPFAM" id="SSF46894">
    <property type="entry name" value="C-terminal effector domain of the bipartite response regulators"/>
    <property type="match status" value="1"/>
</dbReference>
<evidence type="ECO:0000256" key="2">
    <source>
        <dbReference type="PROSITE-ProRule" id="PRU00169"/>
    </source>
</evidence>
<dbReference type="SMART" id="SM00448">
    <property type="entry name" value="REC"/>
    <property type="match status" value="1"/>
</dbReference>
<evidence type="ECO:0000256" key="1">
    <source>
        <dbReference type="ARBA" id="ARBA00023125"/>
    </source>
</evidence>
<evidence type="ECO:0000256" key="3">
    <source>
        <dbReference type="SAM" id="MobiDB-lite"/>
    </source>
</evidence>
<gene>
    <name evidence="5" type="ORF">BJ998_005583</name>
</gene>
<feature type="domain" description="Response regulatory" evidence="4">
    <location>
        <begin position="47"/>
        <end position="158"/>
    </location>
</feature>
<dbReference type="PANTHER" id="PTHR43214:SF43">
    <property type="entry name" value="TWO-COMPONENT RESPONSE REGULATOR"/>
    <property type="match status" value="1"/>
</dbReference>
<dbReference type="InterPro" id="IPR011006">
    <property type="entry name" value="CheY-like_superfamily"/>
</dbReference>
<accession>A0A7W9KKZ6</accession>
<reference evidence="5 6" key="1">
    <citation type="submission" date="2020-08" db="EMBL/GenBank/DDBJ databases">
        <title>Sequencing the genomes of 1000 actinobacteria strains.</title>
        <authorList>
            <person name="Klenk H.-P."/>
        </authorList>
    </citation>
    <scope>NUCLEOTIDE SEQUENCE [LARGE SCALE GENOMIC DNA]</scope>
    <source>
        <strain evidence="5 6">DSM 43851</strain>
    </source>
</reference>
<evidence type="ECO:0000313" key="6">
    <source>
        <dbReference type="Proteomes" id="UP000585638"/>
    </source>
</evidence>